<feature type="non-terminal residue" evidence="13">
    <location>
        <position position="1"/>
    </location>
</feature>
<keyword evidence="5" id="KW-0808">Transferase</keyword>
<feature type="region of interest" description="Disordered" evidence="10">
    <location>
        <begin position="1"/>
        <end position="158"/>
    </location>
</feature>
<dbReference type="GO" id="GO:0061630">
    <property type="term" value="F:ubiquitin protein ligase activity"/>
    <property type="evidence" value="ECO:0007669"/>
    <property type="project" value="UniProtKB-EC"/>
</dbReference>
<feature type="transmembrane region" description="Helical" evidence="11">
    <location>
        <begin position="267"/>
        <end position="288"/>
    </location>
</feature>
<feature type="transmembrane region" description="Helical" evidence="11">
    <location>
        <begin position="1030"/>
        <end position="1049"/>
    </location>
</feature>
<feature type="transmembrane region" description="Helical" evidence="11">
    <location>
        <begin position="708"/>
        <end position="726"/>
    </location>
</feature>
<feature type="transmembrane region" description="Helical" evidence="11">
    <location>
        <begin position="1119"/>
        <end position="1147"/>
    </location>
</feature>
<feature type="region of interest" description="Disordered" evidence="10">
    <location>
        <begin position="181"/>
        <end position="205"/>
    </location>
</feature>
<name>A0A9W8CWZ2_9FUNG</name>
<comment type="caution">
    <text evidence="13">The sequence shown here is derived from an EMBL/GenBank/DDBJ whole genome shotgun (WGS) entry which is preliminary data.</text>
</comment>
<feature type="transmembrane region" description="Helical" evidence="11">
    <location>
        <begin position="603"/>
        <end position="625"/>
    </location>
</feature>
<dbReference type="Pfam" id="PF23113">
    <property type="entry name" value="MARCHF6_C"/>
    <property type="match status" value="1"/>
</dbReference>
<reference evidence="13" key="1">
    <citation type="submission" date="2022-07" db="EMBL/GenBank/DDBJ databases">
        <title>Phylogenomic reconstructions and comparative analyses of Kickxellomycotina fungi.</title>
        <authorList>
            <person name="Reynolds N.K."/>
            <person name="Stajich J.E."/>
            <person name="Barry K."/>
            <person name="Grigoriev I.V."/>
            <person name="Crous P."/>
            <person name="Smith M.E."/>
        </authorList>
    </citation>
    <scope>NUCLEOTIDE SEQUENCE</scope>
    <source>
        <strain evidence="13">BCRC 34381</strain>
    </source>
</reference>
<evidence type="ECO:0000256" key="8">
    <source>
        <dbReference type="ARBA" id="ARBA00022989"/>
    </source>
</evidence>
<sequence>RATWTYGDDIGDPRPSFDGSGGSDGEDSFVEGGRALHAVGDVTPSSDLSFSSGSDASINGDGDSRVQMLGPASRSHESEDAWSFVCRDGSPNAADGPATARQDSVMASRADQRDMQPPPTFTAESSRAIYVDAGPRHTGTTESSDDQGAGSSSDSDFGEHVDYHFRQQHDRAPVVDPGMEVEHGHRREQAQHHEPPQEQQQQGRLREEPIANGRPVAPEGADVAAVPPGVPDDLDAGFDENMGEFDGADGLVEAMGFRGPLINATQYFVLVFMVVAMVLAFFAWLPYICGRAFVAMNPVRAFVGGTHVLMELIDAVGEFVVGLLPFLVWERIRPAVVVLTDTIGPLVVRVAAPLVPGTREALEGADGRLWNKLTSPSVQHVLLAKFRQSWIIRLLFPWTIVVPTRTSPDVTPPGALPLDTMGAGAAAASGSSSMSRQHSMLRSPVAYILSWTSAKAMGLLSWAAPTTGTRELSTSIDLPDWERKLWQRFINWGIPVDRIVQRLDKAAAGSTFDDRFLMIAIGHLLGVLSAWVIVAYTPLNLRRSALYGSARMFLRMAKIVFFIFIELMTFPVICGYCLDVSLMPLLSSASLASRYGALVEHRWMSLFTHWLLGMLFMIHFARFVLHCRQVMRPGLLWFIRDPNDPEFHPMREILEDRMLPQQYNIARSALMYCGVILSCVGLSMAAAVRAAPAMFPIQWAPSARFSDYPSSILIMVSLLPAGIMWGRPNEVLHFLFSHWWRLAARTARLSEFILGERRILDEGRWVLHRAPWLHVPLAGLWMPTHVVREVFDVFNESTFDRARTGPLAGAIPTSEYTARLQESIDRALAEGHPHVRFALNGSNYRVPAVDTVPVVPGRNMLVPVDGNGDPMDDCYDYEAADSPELRNAEDNQGRNLPAAAPESSYRDRRFRREHYGVIYVPPGLNVRVCLVLVLGWLAIATLSGTTLVLSLAIGRGVHARIDTMPVHDMYALSIGLLVLLVAAVLVFRTSTYLGDTFGRGNDRDAALRDFGLRAVQAWAGAWKITVTGGVFFGFVATVSGLVAEVYFVVPLRHALGARGGHEVVARTPLQAMEQNWIFGVLHVCVGYSVLRFFPALPLSRRLDRLFVGPPHTWHVWRGVVDLALPLLVLSAAAASLPFVLAAAAMWVRGSLTADAAVRMATLEDLRVLAPCVNMIICLALALVAARRACTLYRRWSRSVRDRVYLVGQQLHNIAEVETDPAREQAG</sequence>
<evidence type="ECO:0000256" key="9">
    <source>
        <dbReference type="ARBA" id="ARBA00023136"/>
    </source>
</evidence>
<dbReference type="AlphaFoldDB" id="A0A9W8CWZ2"/>
<keyword evidence="6 11" id="KW-0812">Transmembrane</keyword>
<dbReference type="EMBL" id="JANBOI010000182">
    <property type="protein sequence ID" value="KAJ1732932.1"/>
    <property type="molecule type" value="Genomic_DNA"/>
</dbReference>
<keyword evidence="14" id="KW-1185">Reference proteome</keyword>
<evidence type="ECO:0000256" key="2">
    <source>
        <dbReference type="ARBA" id="ARBA00004141"/>
    </source>
</evidence>
<feature type="transmembrane region" description="Helical" evidence="11">
    <location>
        <begin position="1076"/>
        <end position="1098"/>
    </location>
</feature>
<feature type="compositionally biased region" description="Basic and acidic residues" evidence="10">
    <location>
        <begin position="181"/>
        <end position="196"/>
    </location>
</feature>
<dbReference type="GO" id="GO:0036503">
    <property type="term" value="P:ERAD pathway"/>
    <property type="evidence" value="ECO:0007669"/>
    <property type="project" value="TreeGrafter"/>
</dbReference>
<evidence type="ECO:0000256" key="11">
    <source>
        <dbReference type="SAM" id="Phobius"/>
    </source>
</evidence>
<evidence type="ECO:0000256" key="7">
    <source>
        <dbReference type="ARBA" id="ARBA00022786"/>
    </source>
</evidence>
<evidence type="ECO:0000256" key="5">
    <source>
        <dbReference type="ARBA" id="ARBA00022679"/>
    </source>
</evidence>
<keyword evidence="9 11" id="KW-0472">Membrane</keyword>
<feature type="transmembrane region" description="Helical" evidence="11">
    <location>
        <begin position="1167"/>
        <end position="1185"/>
    </location>
</feature>
<dbReference type="PANTHER" id="PTHR13145">
    <property type="entry name" value="SSM4 PROTEIN"/>
    <property type="match status" value="1"/>
</dbReference>
<evidence type="ECO:0000259" key="12">
    <source>
        <dbReference type="Pfam" id="PF23113"/>
    </source>
</evidence>
<evidence type="ECO:0000313" key="13">
    <source>
        <dbReference type="EMBL" id="KAJ1732932.1"/>
    </source>
</evidence>
<organism evidence="13 14">
    <name type="scientific">Coemansia biformis</name>
    <dbReference type="NCBI Taxonomy" id="1286918"/>
    <lineage>
        <taxon>Eukaryota</taxon>
        <taxon>Fungi</taxon>
        <taxon>Fungi incertae sedis</taxon>
        <taxon>Zoopagomycota</taxon>
        <taxon>Kickxellomycotina</taxon>
        <taxon>Kickxellomycetes</taxon>
        <taxon>Kickxellales</taxon>
        <taxon>Kickxellaceae</taxon>
        <taxon>Coemansia</taxon>
    </lineage>
</organism>
<feature type="transmembrane region" description="Helical" evidence="11">
    <location>
        <begin position="669"/>
        <end position="688"/>
    </location>
</feature>
<feature type="transmembrane region" description="Helical" evidence="11">
    <location>
        <begin position="928"/>
        <end position="949"/>
    </location>
</feature>
<dbReference type="EC" id="2.3.2.27" evidence="4"/>
<feature type="compositionally biased region" description="Low complexity" evidence="10">
    <location>
        <begin position="45"/>
        <end position="57"/>
    </location>
</feature>
<dbReference type="OrthoDB" id="264354at2759"/>
<protein>
    <recommendedName>
        <fullName evidence="4">RING-type E3 ubiquitin transferase</fullName>
        <ecNumber evidence="4">2.3.2.27</ecNumber>
    </recommendedName>
</protein>
<keyword evidence="8 11" id="KW-1133">Transmembrane helix</keyword>
<dbReference type="Proteomes" id="UP001143981">
    <property type="component" value="Unassembled WGS sequence"/>
</dbReference>
<evidence type="ECO:0000256" key="3">
    <source>
        <dbReference type="ARBA" id="ARBA00004906"/>
    </source>
</evidence>
<comment type="subcellular location">
    <subcellularLocation>
        <location evidence="2">Membrane</location>
        <topology evidence="2">Multi-pass membrane protein</topology>
    </subcellularLocation>
</comment>
<comment type="pathway">
    <text evidence="3">Protein modification; protein ubiquitination.</text>
</comment>
<dbReference type="InterPro" id="IPR056521">
    <property type="entry name" value="MARCHF6-like_C"/>
</dbReference>
<feature type="transmembrane region" description="Helical" evidence="11">
    <location>
        <begin position="969"/>
        <end position="987"/>
    </location>
</feature>
<accession>A0A9W8CWZ2</accession>
<keyword evidence="7" id="KW-0833">Ubl conjugation pathway</keyword>
<feature type="transmembrane region" description="Helical" evidence="11">
    <location>
        <begin position="516"/>
        <end position="539"/>
    </location>
</feature>
<evidence type="ECO:0000256" key="10">
    <source>
        <dbReference type="SAM" id="MobiDB-lite"/>
    </source>
</evidence>
<feature type="compositionally biased region" description="Low complexity" evidence="10">
    <location>
        <begin position="146"/>
        <end position="155"/>
    </location>
</feature>
<evidence type="ECO:0000256" key="6">
    <source>
        <dbReference type="ARBA" id="ARBA00022692"/>
    </source>
</evidence>
<dbReference type="GO" id="GO:0005789">
    <property type="term" value="C:endoplasmic reticulum membrane"/>
    <property type="evidence" value="ECO:0007669"/>
    <property type="project" value="TreeGrafter"/>
</dbReference>
<evidence type="ECO:0000313" key="14">
    <source>
        <dbReference type="Proteomes" id="UP001143981"/>
    </source>
</evidence>
<proteinExistence type="predicted"/>
<comment type="catalytic activity">
    <reaction evidence="1">
        <text>S-ubiquitinyl-[E2 ubiquitin-conjugating enzyme]-L-cysteine + [acceptor protein]-L-lysine = [E2 ubiquitin-conjugating enzyme]-L-cysteine + N(6)-ubiquitinyl-[acceptor protein]-L-lysine.</text>
        <dbReference type="EC" id="2.3.2.27"/>
    </reaction>
</comment>
<feature type="domain" description="E3 ubiquitin-protein ligase MARCHF6-like C-terminal" evidence="12">
    <location>
        <begin position="1015"/>
        <end position="1200"/>
    </location>
</feature>
<gene>
    <name evidence="13" type="ORF">LPJ61_001810</name>
</gene>
<evidence type="ECO:0000256" key="1">
    <source>
        <dbReference type="ARBA" id="ARBA00000900"/>
    </source>
</evidence>
<evidence type="ECO:0000256" key="4">
    <source>
        <dbReference type="ARBA" id="ARBA00012483"/>
    </source>
</evidence>
<dbReference type="PANTHER" id="PTHR13145:SF0">
    <property type="entry name" value="E3 UBIQUITIN-PROTEIN LIGASE MARCHF6"/>
    <property type="match status" value="1"/>
</dbReference>
<feature type="transmembrane region" description="Helical" evidence="11">
    <location>
        <begin position="559"/>
        <end position="583"/>
    </location>
</feature>